<keyword evidence="2" id="KW-1185">Reference proteome</keyword>
<gene>
    <name evidence="1" type="ORF">L9F63_002767</name>
</gene>
<feature type="non-terminal residue" evidence="1">
    <location>
        <position position="1"/>
    </location>
</feature>
<accession>A0AAD7ZS05</accession>
<name>A0AAD7ZS05_DIPPU</name>
<organism evidence="1 2">
    <name type="scientific">Diploptera punctata</name>
    <name type="common">Pacific beetle cockroach</name>
    <dbReference type="NCBI Taxonomy" id="6984"/>
    <lineage>
        <taxon>Eukaryota</taxon>
        <taxon>Metazoa</taxon>
        <taxon>Ecdysozoa</taxon>
        <taxon>Arthropoda</taxon>
        <taxon>Hexapoda</taxon>
        <taxon>Insecta</taxon>
        <taxon>Pterygota</taxon>
        <taxon>Neoptera</taxon>
        <taxon>Polyneoptera</taxon>
        <taxon>Dictyoptera</taxon>
        <taxon>Blattodea</taxon>
        <taxon>Blaberoidea</taxon>
        <taxon>Blaberidae</taxon>
        <taxon>Diplopterinae</taxon>
        <taxon>Diploptera</taxon>
    </lineage>
</organism>
<reference evidence="1" key="1">
    <citation type="journal article" date="2023" name="IScience">
        <title>Live-bearing cockroach genome reveals convergent evolutionary mechanisms linked to viviparity in insects and beyond.</title>
        <authorList>
            <person name="Fouks B."/>
            <person name="Harrison M.C."/>
            <person name="Mikhailova A.A."/>
            <person name="Marchal E."/>
            <person name="English S."/>
            <person name="Carruthers M."/>
            <person name="Jennings E.C."/>
            <person name="Chiamaka E.L."/>
            <person name="Frigard R.A."/>
            <person name="Pippel M."/>
            <person name="Attardo G.M."/>
            <person name="Benoit J.B."/>
            <person name="Bornberg-Bauer E."/>
            <person name="Tobe S.S."/>
        </authorList>
    </citation>
    <scope>NUCLEOTIDE SEQUENCE</scope>
    <source>
        <strain evidence="1">Stay&amp;Tobe</strain>
    </source>
</reference>
<dbReference type="EMBL" id="JASPKZ010007271">
    <property type="protein sequence ID" value="KAJ9585436.1"/>
    <property type="molecule type" value="Genomic_DNA"/>
</dbReference>
<proteinExistence type="predicted"/>
<evidence type="ECO:0000313" key="2">
    <source>
        <dbReference type="Proteomes" id="UP001233999"/>
    </source>
</evidence>
<protein>
    <submittedName>
        <fullName evidence="1">Uncharacterized protein</fullName>
    </submittedName>
</protein>
<reference evidence="1" key="2">
    <citation type="submission" date="2023-05" db="EMBL/GenBank/DDBJ databases">
        <authorList>
            <person name="Fouks B."/>
        </authorList>
    </citation>
    <scope>NUCLEOTIDE SEQUENCE</scope>
    <source>
        <strain evidence="1">Stay&amp;Tobe</strain>
        <tissue evidence="1">Testes</tissue>
    </source>
</reference>
<dbReference type="Proteomes" id="UP001233999">
    <property type="component" value="Unassembled WGS sequence"/>
</dbReference>
<dbReference type="AlphaFoldDB" id="A0AAD7ZS05"/>
<feature type="non-terminal residue" evidence="1">
    <location>
        <position position="60"/>
    </location>
</feature>
<comment type="caution">
    <text evidence="1">The sequence shown here is derived from an EMBL/GenBank/DDBJ whole genome shotgun (WGS) entry which is preliminary data.</text>
</comment>
<sequence>SLNRILIISPTFSSNKYGGSSWVKCIRREDIVLRTKLPNLIADSEMRAIAASRAVIGCGS</sequence>
<evidence type="ECO:0000313" key="1">
    <source>
        <dbReference type="EMBL" id="KAJ9585436.1"/>
    </source>
</evidence>